<dbReference type="EMBL" id="CAJVQC010088409">
    <property type="protein sequence ID" value="CAG8824085.1"/>
    <property type="molecule type" value="Genomic_DNA"/>
</dbReference>
<comment type="caution">
    <text evidence="1">The sequence shown here is derived from an EMBL/GenBank/DDBJ whole genome shotgun (WGS) entry which is preliminary data.</text>
</comment>
<organism evidence="1 2">
    <name type="scientific">Racocetra persica</name>
    <dbReference type="NCBI Taxonomy" id="160502"/>
    <lineage>
        <taxon>Eukaryota</taxon>
        <taxon>Fungi</taxon>
        <taxon>Fungi incertae sedis</taxon>
        <taxon>Mucoromycota</taxon>
        <taxon>Glomeromycotina</taxon>
        <taxon>Glomeromycetes</taxon>
        <taxon>Diversisporales</taxon>
        <taxon>Gigasporaceae</taxon>
        <taxon>Racocetra</taxon>
    </lineage>
</organism>
<name>A0ACA9S3W4_9GLOM</name>
<reference evidence="1" key="1">
    <citation type="submission" date="2021-06" db="EMBL/GenBank/DDBJ databases">
        <authorList>
            <person name="Kallberg Y."/>
            <person name="Tangrot J."/>
            <person name="Rosling A."/>
        </authorList>
    </citation>
    <scope>NUCLEOTIDE SEQUENCE</scope>
    <source>
        <strain evidence="1">MA461A</strain>
    </source>
</reference>
<sequence length="170" mass="19083">MPKINENGSTSVAGGVRIDYKEEHNHRNSNIFINDGGIEITAMKYNIETVHGYATGIEESEGFMIEGGAHIRKVSVGIGNEREDVTLLGTKDTLEKSDAEKLKSGEEKRIMVTTNGSQEQSENKHQHHLFNSKEEEQKVEAVQKQDKKNESESELLFSEEKTDQIQIPPK</sequence>
<proteinExistence type="predicted"/>
<dbReference type="Proteomes" id="UP000789920">
    <property type="component" value="Unassembled WGS sequence"/>
</dbReference>
<keyword evidence="2" id="KW-1185">Reference proteome</keyword>
<evidence type="ECO:0000313" key="2">
    <source>
        <dbReference type="Proteomes" id="UP000789920"/>
    </source>
</evidence>
<accession>A0ACA9S3W4</accession>
<gene>
    <name evidence="1" type="ORF">RPERSI_LOCUS26166</name>
</gene>
<evidence type="ECO:0000313" key="1">
    <source>
        <dbReference type="EMBL" id="CAG8824085.1"/>
    </source>
</evidence>
<protein>
    <submittedName>
        <fullName evidence="1">9034_t:CDS:1</fullName>
    </submittedName>
</protein>
<feature type="non-terminal residue" evidence="1">
    <location>
        <position position="170"/>
    </location>
</feature>